<feature type="transmembrane region" description="Helical" evidence="2">
    <location>
        <begin position="12"/>
        <end position="30"/>
    </location>
</feature>
<dbReference type="InterPro" id="IPR003583">
    <property type="entry name" value="Hlx-hairpin-Hlx_DNA-bd_motif"/>
</dbReference>
<dbReference type="EMBL" id="QGDI01000021">
    <property type="protein sequence ID" value="PWJ09696.1"/>
    <property type="molecule type" value="Genomic_DNA"/>
</dbReference>
<accession>A0A315XUA7</accession>
<proteinExistence type="predicted"/>
<dbReference type="Pfam" id="PF12836">
    <property type="entry name" value="HHH_3"/>
    <property type="match status" value="2"/>
</dbReference>
<name>A0A315XUA7_RUMFL</name>
<evidence type="ECO:0000313" key="4">
    <source>
        <dbReference type="EMBL" id="PWJ09696.1"/>
    </source>
</evidence>
<dbReference type="InterPro" id="IPR051675">
    <property type="entry name" value="Endo/Exo/Phosphatase_dom_1"/>
</dbReference>
<dbReference type="NCBIfam" id="TIGR00426">
    <property type="entry name" value="competence protein ComEA helix-hairpin-helix repeat region"/>
    <property type="match status" value="1"/>
</dbReference>
<dbReference type="SUPFAM" id="SSF47781">
    <property type="entry name" value="RuvA domain 2-like"/>
    <property type="match status" value="2"/>
</dbReference>
<comment type="caution">
    <text evidence="4">The sequence shown here is derived from an EMBL/GenBank/DDBJ whole genome shotgun (WGS) entry which is preliminary data.</text>
</comment>
<dbReference type="InterPro" id="IPR010994">
    <property type="entry name" value="RuvA_2-like"/>
</dbReference>
<sequence length="254" mass="28444">MKRKNSLPKYLLYTICSVAAVLAATFYFHISDTKQNTTTVIIERHDEDITTEVSEIQTIKTTSKKTRTHKTTTTKTSEAAETNTAEPTTEFVFIDLNSAGADEFAKLKGIGAVLADEIIRYRNEHGGFRNIEEIMNVKGIGEGIFADIEDNIYVIDPIYDTEEEFAPDCDYEEQENETEADEPILTLEEAAPININTADAAALMLLPNINEEKAQSIIAFRDENGSFHNTYELLLVEGISRNDVNEILDFVTTD</sequence>
<feature type="compositionally biased region" description="Low complexity" evidence="1">
    <location>
        <begin position="73"/>
        <end position="84"/>
    </location>
</feature>
<feature type="compositionally biased region" description="Basic residues" evidence="1">
    <location>
        <begin position="63"/>
        <end position="72"/>
    </location>
</feature>
<organism evidence="4 5">
    <name type="scientific">Ruminococcus flavefaciens</name>
    <dbReference type="NCBI Taxonomy" id="1265"/>
    <lineage>
        <taxon>Bacteria</taxon>
        <taxon>Bacillati</taxon>
        <taxon>Bacillota</taxon>
        <taxon>Clostridia</taxon>
        <taxon>Eubacteriales</taxon>
        <taxon>Oscillospiraceae</taxon>
        <taxon>Ruminococcus</taxon>
    </lineage>
</organism>
<evidence type="ECO:0000313" key="5">
    <source>
        <dbReference type="Proteomes" id="UP000245720"/>
    </source>
</evidence>
<dbReference type="GO" id="GO:0015628">
    <property type="term" value="P:protein secretion by the type II secretion system"/>
    <property type="evidence" value="ECO:0007669"/>
    <property type="project" value="TreeGrafter"/>
</dbReference>
<keyword evidence="2" id="KW-0812">Transmembrane</keyword>
<feature type="domain" description="Helix-hairpin-helix DNA-binding motif class 1" evidence="3">
    <location>
        <begin position="201"/>
        <end position="220"/>
    </location>
</feature>
<dbReference type="Proteomes" id="UP000245720">
    <property type="component" value="Unassembled WGS sequence"/>
</dbReference>
<dbReference type="InterPro" id="IPR004509">
    <property type="entry name" value="Competence_ComEA_HhH"/>
</dbReference>
<dbReference type="GO" id="GO:0003677">
    <property type="term" value="F:DNA binding"/>
    <property type="evidence" value="ECO:0007669"/>
    <property type="project" value="InterPro"/>
</dbReference>
<dbReference type="GO" id="GO:0006281">
    <property type="term" value="P:DNA repair"/>
    <property type="evidence" value="ECO:0007669"/>
    <property type="project" value="InterPro"/>
</dbReference>
<feature type="domain" description="Helix-hairpin-helix DNA-binding motif class 1" evidence="3">
    <location>
        <begin position="102"/>
        <end position="121"/>
    </location>
</feature>
<gene>
    <name evidence="4" type="ORF">IE37_03415</name>
</gene>
<feature type="domain" description="Helix-hairpin-helix DNA-binding motif class 1" evidence="3">
    <location>
        <begin position="132"/>
        <end position="151"/>
    </location>
</feature>
<keyword evidence="2" id="KW-0472">Membrane</keyword>
<evidence type="ECO:0000256" key="2">
    <source>
        <dbReference type="SAM" id="Phobius"/>
    </source>
</evidence>
<protein>
    <submittedName>
        <fullName evidence="4">Competence protein ComEA</fullName>
    </submittedName>
</protein>
<evidence type="ECO:0000256" key="1">
    <source>
        <dbReference type="SAM" id="MobiDB-lite"/>
    </source>
</evidence>
<dbReference type="PANTHER" id="PTHR21180:SF32">
    <property type="entry name" value="ENDONUCLEASE_EXONUCLEASE_PHOSPHATASE FAMILY DOMAIN-CONTAINING PROTEIN 1"/>
    <property type="match status" value="1"/>
</dbReference>
<keyword evidence="2" id="KW-1133">Transmembrane helix</keyword>
<dbReference type="Gene3D" id="1.10.150.280">
    <property type="entry name" value="AF1531-like domain"/>
    <property type="match status" value="2"/>
</dbReference>
<dbReference type="GO" id="GO:0015627">
    <property type="term" value="C:type II protein secretion system complex"/>
    <property type="evidence" value="ECO:0007669"/>
    <property type="project" value="TreeGrafter"/>
</dbReference>
<dbReference type="SMART" id="SM00278">
    <property type="entry name" value="HhH1"/>
    <property type="match status" value="3"/>
</dbReference>
<evidence type="ECO:0000259" key="3">
    <source>
        <dbReference type="SMART" id="SM00278"/>
    </source>
</evidence>
<dbReference type="AlphaFoldDB" id="A0A315XUA7"/>
<reference evidence="4 5" key="1">
    <citation type="submission" date="2018-05" db="EMBL/GenBank/DDBJ databases">
        <title>The Hungate 1000. A catalogue of reference genomes from the rumen microbiome.</title>
        <authorList>
            <person name="Kelly W."/>
        </authorList>
    </citation>
    <scope>NUCLEOTIDE SEQUENCE [LARGE SCALE GENOMIC DNA]</scope>
    <source>
        <strain evidence="4 5">SAb67</strain>
    </source>
</reference>
<feature type="region of interest" description="Disordered" evidence="1">
    <location>
        <begin position="63"/>
        <end position="84"/>
    </location>
</feature>
<dbReference type="PANTHER" id="PTHR21180">
    <property type="entry name" value="ENDONUCLEASE/EXONUCLEASE/PHOSPHATASE FAMILY DOMAIN-CONTAINING PROTEIN 1"/>
    <property type="match status" value="1"/>
</dbReference>